<name>A0ABW5XK90_9SPHI</name>
<feature type="chain" id="PRO_5045104815" description="Unsaturated rhamnogalacturonyl hydrolase" evidence="1">
    <location>
        <begin position="23"/>
        <end position="264"/>
    </location>
</feature>
<sequence>MANRYFVCALIFLLKITPAAFAQTVTVDTYFNHETRKTRTGAERFHYLWTDKTDPGFSKWGEWFTDAGFKLDTLGETPTVAKLKNTAVYIIVDPDTKKETASPNLITADAAEQIAKWVKAGGVLVMMANDSVNTNLPVFNILANKFGLHFNNDMPNHVIDDKHFSDGEASFIDATVFPSKPKVFLKDVCSISLNNAAAKSVIKSADDSAVIAATVTHGKGVVFAVGDPWLYNEYVNGRLPAIYQNDVAAKDLINWLKKQTKNKP</sequence>
<dbReference type="Proteomes" id="UP001597601">
    <property type="component" value="Unassembled WGS sequence"/>
</dbReference>
<feature type="signal peptide" evidence="1">
    <location>
        <begin position="1"/>
        <end position="22"/>
    </location>
</feature>
<evidence type="ECO:0000256" key="1">
    <source>
        <dbReference type="SAM" id="SignalP"/>
    </source>
</evidence>
<gene>
    <name evidence="2" type="ORF">ACFSYC_03790</name>
</gene>
<dbReference type="Gene3D" id="3.40.50.880">
    <property type="match status" value="1"/>
</dbReference>
<dbReference type="EMBL" id="JBHUON010000003">
    <property type="protein sequence ID" value="MFD2863801.1"/>
    <property type="molecule type" value="Genomic_DNA"/>
</dbReference>
<evidence type="ECO:0000313" key="2">
    <source>
        <dbReference type="EMBL" id="MFD2863801.1"/>
    </source>
</evidence>
<protein>
    <recommendedName>
        <fullName evidence="4">Unsaturated rhamnogalacturonyl hydrolase</fullName>
    </recommendedName>
</protein>
<dbReference type="RefSeq" id="WP_377123691.1">
    <property type="nucleotide sequence ID" value="NZ_JBHUON010000003.1"/>
</dbReference>
<dbReference type="InterPro" id="IPR029062">
    <property type="entry name" value="Class_I_gatase-like"/>
</dbReference>
<organism evidence="2 3">
    <name type="scientific">Mucilaginibacter antarcticus</name>
    <dbReference type="NCBI Taxonomy" id="1855725"/>
    <lineage>
        <taxon>Bacteria</taxon>
        <taxon>Pseudomonadati</taxon>
        <taxon>Bacteroidota</taxon>
        <taxon>Sphingobacteriia</taxon>
        <taxon>Sphingobacteriales</taxon>
        <taxon>Sphingobacteriaceae</taxon>
        <taxon>Mucilaginibacter</taxon>
    </lineage>
</organism>
<proteinExistence type="predicted"/>
<accession>A0ABW5XK90</accession>
<evidence type="ECO:0008006" key="4">
    <source>
        <dbReference type="Google" id="ProtNLM"/>
    </source>
</evidence>
<evidence type="ECO:0000313" key="3">
    <source>
        <dbReference type="Proteomes" id="UP001597601"/>
    </source>
</evidence>
<dbReference type="SUPFAM" id="SSF52317">
    <property type="entry name" value="Class I glutamine amidotransferase-like"/>
    <property type="match status" value="1"/>
</dbReference>
<comment type="caution">
    <text evidence="2">The sequence shown here is derived from an EMBL/GenBank/DDBJ whole genome shotgun (WGS) entry which is preliminary data.</text>
</comment>
<reference evidence="3" key="1">
    <citation type="journal article" date="2019" name="Int. J. Syst. Evol. Microbiol.">
        <title>The Global Catalogue of Microorganisms (GCM) 10K type strain sequencing project: providing services to taxonomists for standard genome sequencing and annotation.</title>
        <authorList>
            <consortium name="The Broad Institute Genomics Platform"/>
            <consortium name="The Broad Institute Genome Sequencing Center for Infectious Disease"/>
            <person name="Wu L."/>
            <person name="Ma J."/>
        </authorList>
    </citation>
    <scope>NUCLEOTIDE SEQUENCE [LARGE SCALE GENOMIC DNA]</scope>
    <source>
        <strain evidence="3">KCTC 52232</strain>
    </source>
</reference>
<keyword evidence="3" id="KW-1185">Reference proteome</keyword>
<keyword evidence="1" id="KW-0732">Signal</keyword>